<evidence type="ECO:0000256" key="1">
    <source>
        <dbReference type="SAM" id="MobiDB-lite"/>
    </source>
</evidence>
<dbReference type="AlphaFoldDB" id="A0A9P6B6L1"/>
<evidence type="ECO:0000313" key="2">
    <source>
        <dbReference type="EMBL" id="KAF9518689.1"/>
    </source>
</evidence>
<keyword evidence="3" id="KW-1185">Reference proteome</keyword>
<feature type="region of interest" description="Disordered" evidence="1">
    <location>
        <begin position="58"/>
        <end position="95"/>
    </location>
</feature>
<dbReference type="EMBL" id="MU128923">
    <property type="protein sequence ID" value="KAF9518689.1"/>
    <property type="molecule type" value="Genomic_DNA"/>
</dbReference>
<gene>
    <name evidence="2" type="ORF">BS47DRAFT_1370992</name>
</gene>
<comment type="caution">
    <text evidence="2">The sequence shown here is derived from an EMBL/GenBank/DDBJ whole genome shotgun (WGS) entry which is preliminary data.</text>
</comment>
<dbReference type="OrthoDB" id="3005035at2759"/>
<feature type="compositionally biased region" description="Polar residues" evidence="1">
    <location>
        <begin position="71"/>
        <end position="80"/>
    </location>
</feature>
<protein>
    <submittedName>
        <fullName evidence="2">Uncharacterized protein</fullName>
    </submittedName>
</protein>
<accession>A0A9P6B6L1</accession>
<name>A0A9P6B6L1_9AGAM</name>
<sequence length="363" mass="40882">MYNNQYIIDGLFVESTEAIRARAKSSPCLPERLPSLAFLQREGARSAPIAIIKQIKRHQESVEDHSRRRTASGSLSSQTAPILKPPRIPPVDRPREWKEPQPFEVFRAVERKDVMFLMQVRDHAFHLLLRKSGDATPLLHAMRIGESHREVAILLVGALSRWVNHLDTADLDKPRTRMLLKALRTNLKLAIDYGLQHSQSDLVASYLQTLIMSEGEKWVENSVSSVALALHAGVNGKPVTTANNAVRNFATRELSKAEAIAALEDYIANATLDLLMMGAWSMALEMCAGAKPLPVVYYFARDDRVYQAFQENLRHYNGAISRKAPKRLRWQLKVLEKVGEGRTLTYRRKVEIALGELDEGTGV</sequence>
<proteinExistence type="predicted"/>
<evidence type="ECO:0000313" key="3">
    <source>
        <dbReference type="Proteomes" id="UP000886523"/>
    </source>
</evidence>
<organism evidence="2 3">
    <name type="scientific">Hydnum rufescens UP504</name>
    <dbReference type="NCBI Taxonomy" id="1448309"/>
    <lineage>
        <taxon>Eukaryota</taxon>
        <taxon>Fungi</taxon>
        <taxon>Dikarya</taxon>
        <taxon>Basidiomycota</taxon>
        <taxon>Agaricomycotina</taxon>
        <taxon>Agaricomycetes</taxon>
        <taxon>Cantharellales</taxon>
        <taxon>Hydnaceae</taxon>
        <taxon>Hydnum</taxon>
    </lineage>
</organism>
<reference evidence="2" key="1">
    <citation type="journal article" date="2020" name="Nat. Commun.">
        <title>Large-scale genome sequencing of mycorrhizal fungi provides insights into the early evolution of symbiotic traits.</title>
        <authorList>
            <person name="Miyauchi S."/>
            <person name="Kiss E."/>
            <person name="Kuo A."/>
            <person name="Drula E."/>
            <person name="Kohler A."/>
            <person name="Sanchez-Garcia M."/>
            <person name="Morin E."/>
            <person name="Andreopoulos B."/>
            <person name="Barry K.W."/>
            <person name="Bonito G."/>
            <person name="Buee M."/>
            <person name="Carver A."/>
            <person name="Chen C."/>
            <person name="Cichocki N."/>
            <person name="Clum A."/>
            <person name="Culley D."/>
            <person name="Crous P.W."/>
            <person name="Fauchery L."/>
            <person name="Girlanda M."/>
            <person name="Hayes R.D."/>
            <person name="Keri Z."/>
            <person name="LaButti K."/>
            <person name="Lipzen A."/>
            <person name="Lombard V."/>
            <person name="Magnuson J."/>
            <person name="Maillard F."/>
            <person name="Murat C."/>
            <person name="Nolan M."/>
            <person name="Ohm R.A."/>
            <person name="Pangilinan J."/>
            <person name="Pereira M.F."/>
            <person name="Perotto S."/>
            <person name="Peter M."/>
            <person name="Pfister S."/>
            <person name="Riley R."/>
            <person name="Sitrit Y."/>
            <person name="Stielow J.B."/>
            <person name="Szollosi G."/>
            <person name="Zifcakova L."/>
            <person name="Stursova M."/>
            <person name="Spatafora J.W."/>
            <person name="Tedersoo L."/>
            <person name="Vaario L.M."/>
            <person name="Yamada A."/>
            <person name="Yan M."/>
            <person name="Wang P."/>
            <person name="Xu J."/>
            <person name="Bruns T."/>
            <person name="Baldrian P."/>
            <person name="Vilgalys R."/>
            <person name="Dunand C."/>
            <person name="Henrissat B."/>
            <person name="Grigoriev I.V."/>
            <person name="Hibbett D."/>
            <person name="Nagy L.G."/>
            <person name="Martin F.M."/>
        </authorList>
    </citation>
    <scope>NUCLEOTIDE SEQUENCE</scope>
    <source>
        <strain evidence="2">UP504</strain>
    </source>
</reference>
<dbReference type="Proteomes" id="UP000886523">
    <property type="component" value="Unassembled WGS sequence"/>
</dbReference>